<accession>A0A291QQP3</accession>
<dbReference type="EMBL" id="CP023777">
    <property type="protein sequence ID" value="ATL46329.1"/>
    <property type="molecule type" value="Genomic_DNA"/>
</dbReference>
<feature type="domain" description="Methylated-DNA-[protein]-cysteine S-methyltransferase DNA binding" evidence="2">
    <location>
        <begin position="22"/>
        <end position="103"/>
    </location>
</feature>
<evidence type="ECO:0000259" key="2">
    <source>
        <dbReference type="Pfam" id="PF01035"/>
    </source>
</evidence>
<dbReference type="CDD" id="cd06445">
    <property type="entry name" value="ATase"/>
    <property type="match status" value="1"/>
</dbReference>
<dbReference type="GO" id="GO:0006281">
    <property type="term" value="P:DNA repair"/>
    <property type="evidence" value="ECO:0007669"/>
    <property type="project" value="InterPro"/>
</dbReference>
<dbReference type="InterPro" id="IPR036388">
    <property type="entry name" value="WH-like_DNA-bd_sf"/>
</dbReference>
<evidence type="ECO:0000313" key="3">
    <source>
        <dbReference type="EMBL" id="ATL46329.1"/>
    </source>
</evidence>
<dbReference type="PANTHER" id="PTHR42942:SF1">
    <property type="entry name" value="ALKYLTRANSFERASE-LIKE PROTEIN 1"/>
    <property type="match status" value="1"/>
</dbReference>
<dbReference type="PANTHER" id="PTHR42942">
    <property type="entry name" value="6-O-METHYLGUANINE DNA METHYLTRANSFERASE"/>
    <property type="match status" value="1"/>
</dbReference>
<keyword evidence="1" id="KW-0227">DNA damage</keyword>
<protein>
    <submittedName>
        <fullName evidence="3">Cysteine methyltransferase</fullName>
    </submittedName>
</protein>
<dbReference type="KEGG" id="cbae:COR50_03585"/>
<dbReference type="InterPro" id="IPR036217">
    <property type="entry name" value="MethylDNA_cys_MeTrfase_DNAb"/>
</dbReference>
<organism evidence="3 4">
    <name type="scientific">Chitinophaga caeni</name>
    <dbReference type="NCBI Taxonomy" id="2029983"/>
    <lineage>
        <taxon>Bacteria</taxon>
        <taxon>Pseudomonadati</taxon>
        <taxon>Bacteroidota</taxon>
        <taxon>Chitinophagia</taxon>
        <taxon>Chitinophagales</taxon>
        <taxon>Chitinophagaceae</taxon>
        <taxon>Chitinophaga</taxon>
    </lineage>
</organism>
<keyword evidence="3" id="KW-0808">Transferase</keyword>
<dbReference type="Gene3D" id="1.10.10.10">
    <property type="entry name" value="Winged helix-like DNA-binding domain superfamily/Winged helix DNA-binding domain"/>
    <property type="match status" value="1"/>
</dbReference>
<keyword evidence="3" id="KW-0489">Methyltransferase</keyword>
<keyword evidence="4" id="KW-1185">Reference proteome</keyword>
<dbReference type="OrthoDB" id="9132167at2"/>
<reference evidence="3 4" key="1">
    <citation type="submission" date="2017-10" db="EMBL/GenBank/DDBJ databases">
        <title>Paenichitinophaga pekingensis gen. nov., sp. nov., isolated from activated sludge.</title>
        <authorList>
            <person name="Jin D."/>
            <person name="Kong X."/>
            <person name="Deng Y."/>
            <person name="Bai Z."/>
        </authorList>
    </citation>
    <scope>NUCLEOTIDE SEQUENCE [LARGE SCALE GENOMIC DNA]</scope>
    <source>
        <strain evidence="3 4">13</strain>
    </source>
</reference>
<dbReference type="GO" id="GO:0008168">
    <property type="term" value="F:methyltransferase activity"/>
    <property type="evidence" value="ECO:0007669"/>
    <property type="project" value="UniProtKB-KW"/>
</dbReference>
<gene>
    <name evidence="3" type="ORF">COR50_03585</name>
</gene>
<evidence type="ECO:0000313" key="4">
    <source>
        <dbReference type="Proteomes" id="UP000220133"/>
    </source>
</evidence>
<dbReference type="GO" id="GO:0032259">
    <property type="term" value="P:methylation"/>
    <property type="evidence" value="ECO:0007669"/>
    <property type="project" value="UniProtKB-KW"/>
</dbReference>
<proteinExistence type="predicted"/>
<name>A0A291QQP3_9BACT</name>
<evidence type="ECO:0000256" key="1">
    <source>
        <dbReference type="ARBA" id="ARBA00022763"/>
    </source>
</evidence>
<dbReference type="Pfam" id="PF01035">
    <property type="entry name" value="DNA_binding_1"/>
    <property type="match status" value="1"/>
</dbReference>
<dbReference type="InterPro" id="IPR014048">
    <property type="entry name" value="MethylDNA_cys_MeTrfase_DNA-bd"/>
</dbReference>
<dbReference type="AlphaFoldDB" id="A0A291QQP3"/>
<dbReference type="InterPro" id="IPR052520">
    <property type="entry name" value="ATL_DNA_repair"/>
</dbReference>
<sequence length="125" mass="13829">MFPSPKKQSSSTTGKSKDKTSFFEAVFEVARKIPKGRVSTYGAIAEATGLRITPRMVGWAMHAAGSAKPKVPAHRVVNRLGELSGKDHFEQPGLMQALLEAEGLTVKDGKIQQFKKFYWDPNEHK</sequence>
<dbReference type="SUPFAM" id="SSF46767">
    <property type="entry name" value="Methylated DNA-protein cysteine methyltransferase, C-terminal domain"/>
    <property type="match status" value="1"/>
</dbReference>
<dbReference type="Proteomes" id="UP000220133">
    <property type="component" value="Chromosome"/>
</dbReference>